<feature type="compositionally biased region" description="Pro residues" evidence="1">
    <location>
        <begin position="437"/>
        <end position="453"/>
    </location>
</feature>
<keyword evidence="3" id="KW-1185">Reference proteome</keyword>
<gene>
    <name evidence="2" type="ORF">FB45DRAFT_950796</name>
</gene>
<feature type="compositionally biased region" description="Low complexity" evidence="1">
    <location>
        <begin position="104"/>
        <end position="117"/>
    </location>
</feature>
<feature type="region of interest" description="Disordered" evidence="1">
    <location>
        <begin position="28"/>
        <end position="127"/>
    </location>
</feature>
<feature type="compositionally biased region" description="Pro residues" evidence="1">
    <location>
        <begin position="350"/>
        <end position="359"/>
    </location>
</feature>
<dbReference type="Proteomes" id="UP001221142">
    <property type="component" value="Unassembled WGS sequence"/>
</dbReference>
<feature type="compositionally biased region" description="Polar residues" evidence="1">
    <location>
        <begin position="75"/>
        <end position="84"/>
    </location>
</feature>
<feature type="region of interest" description="Disordered" evidence="1">
    <location>
        <begin position="133"/>
        <end position="152"/>
    </location>
</feature>
<name>A0AAD7B0B5_9AGAR</name>
<proteinExistence type="predicted"/>
<evidence type="ECO:0000313" key="3">
    <source>
        <dbReference type="Proteomes" id="UP001221142"/>
    </source>
</evidence>
<organism evidence="2 3">
    <name type="scientific">Roridomyces roridus</name>
    <dbReference type="NCBI Taxonomy" id="1738132"/>
    <lineage>
        <taxon>Eukaryota</taxon>
        <taxon>Fungi</taxon>
        <taxon>Dikarya</taxon>
        <taxon>Basidiomycota</taxon>
        <taxon>Agaricomycotina</taxon>
        <taxon>Agaricomycetes</taxon>
        <taxon>Agaricomycetidae</taxon>
        <taxon>Agaricales</taxon>
        <taxon>Marasmiineae</taxon>
        <taxon>Mycenaceae</taxon>
        <taxon>Roridomyces</taxon>
    </lineage>
</organism>
<accession>A0AAD7B0B5</accession>
<sequence>MSDDERSSEDLEDPDWSVTLYAETLQFPRPPASPSWSVSEADTSLPATPSSPTFPLQPFRPLRITKRALSPGAVSRSTASSFSTAPGVEDEEEHRRAALHHATLHSTTSLVRSRSSSYNPPQSQVDARRLACGRPSTADAVGSSSPPFIPPRIQPLRLAKRAAPDPLPMHTADLIALTHAPPPPRCSSLPPGVSDAPGRAAAFSRRLVPIQTGSEVSLAAATSKGRAACIDDEPCGRSYLAQTVSSTSRGFYPPAVHPASSCKDLRGATCLLEPRPSPTAATPSASSSYRLPSTPPRSPTTARSPAPSPGLTSSVEAVEEQHSPSPVMPPHSLRRRPRIMIPNAWTQRVPPTPPTPPPSAADSVSAAVELCSIGKEADDDEDAPQLSPLVAPPLELFTDDGCVLEPEHPASSSVSPSADSSADWTLLSISPASSPARPSPPPRRPLPPPPVPPKADVTQSKSAPALTLTPALAPLRSRWSTSTLSLARSVSAVPSVSTPAVQPNSNSKTFTSLRRYMYFTSGKDQDYMSSSSTKSSKTKYKPLPFARTLKAKRAKPKPLTVADVRVLGAVAGW</sequence>
<feature type="compositionally biased region" description="Polar residues" evidence="1">
    <location>
        <begin position="34"/>
        <end position="54"/>
    </location>
</feature>
<feature type="region of interest" description="Disordered" evidence="1">
    <location>
        <begin position="273"/>
        <end position="365"/>
    </location>
</feature>
<reference evidence="2" key="1">
    <citation type="submission" date="2023-03" db="EMBL/GenBank/DDBJ databases">
        <title>Massive genome expansion in bonnet fungi (Mycena s.s.) driven by repeated elements and novel gene families across ecological guilds.</title>
        <authorList>
            <consortium name="Lawrence Berkeley National Laboratory"/>
            <person name="Harder C.B."/>
            <person name="Miyauchi S."/>
            <person name="Viragh M."/>
            <person name="Kuo A."/>
            <person name="Thoen E."/>
            <person name="Andreopoulos B."/>
            <person name="Lu D."/>
            <person name="Skrede I."/>
            <person name="Drula E."/>
            <person name="Henrissat B."/>
            <person name="Morin E."/>
            <person name="Kohler A."/>
            <person name="Barry K."/>
            <person name="LaButti K."/>
            <person name="Morin E."/>
            <person name="Salamov A."/>
            <person name="Lipzen A."/>
            <person name="Mereny Z."/>
            <person name="Hegedus B."/>
            <person name="Baldrian P."/>
            <person name="Stursova M."/>
            <person name="Weitz H."/>
            <person name="Taylor A."/>
            <person name="Grigoriev I.V."/>
            <person name="Nagy L.G."/>
            <person name="Martin F."/>
            <person name="Kauserud H."/>
        </authorList>
    </citation>
    <scope>NUCLEOTIDE SEQUENCE</scope>
    <source>
        <strain evidence="2">9284</strain>
    </source>
</reference>
<feature type="compositionally biased region" description="Low complexity" evidence="1">
    <location>
        <begin position="409"/>
        <end position="436"/>
    </location>
</feature>
<dbReference type="AlphaFoldDB" id="A0AAD7B0B5"/>
<feature type="compositionally biased region" description="Low complexity" evidence="1">
    <location>
        <begin position="278"/>
        <end position="292"/>
    </location>
</feature>
<comment type="caution">
    <text evidence="2">The sequence shown here is derived from an EMBL/GenBank/DDBJ whole genome shotgun (WGS) entry which is preliminary data.</text>
</comment>
<evidence type="ECO:0000256" key="1">
    <source>
        <dbReference type="SAM" id="MobiDB-lite"/>
    </source>
</evidence>
<feature type="region of interest" description="Disordered" evidence="1">
    <location>
        <begin position="400"/>
        <end position="469"/>
    </location>
</feature>
<protein>
    <submittedName>
        <fullName evidence="2">Uncharacterized protein</fullName>
    </submittedName>
</protein>
<dbReference type="EMBL" id="JARKIF010000060">
    <property type="protein sequence ID" value="KAJ7606329.1"/>
    <property type="molecule type" value="Genomic_DNA"/>
</dbReference>
<evidence type="ECO:0000313" key="2">
    <source>
        <dbReference type="EMBL" id="KAJ7606329.1"/>
    </source>
</evidence>